<proteinExistence type="predicted"/>
<name>A0A9W6TUZ4_9STRA</name>
<organism evidence="1 2">
    <name type="scientific">Phytophthora fragariaefolia</name>
    <dbReference type="NCBI Taxonomy" id="1490495"/>
    <lineage>
        <taxon>Eukaryota</taxon>
        <taxon>Sar</taxon>
        <taxon>Stramenopiles</taxon>
        <taxon>Oomycota</taxon>
        <taxon>Peronosporomycetes</taxon>
        <taxon>Peronosporales</taxon>
        <taxon>Peronosporaceae</taxon>
        <taxon>Phytophthora</taxon>
    </lineage>
</organism>
<protein>
    <submittedName>
        <fullName evidence="1">Unnamed protein product</fullName>
    </submittedName>
</protein>
<dbReference type="Proteomes" id="UP001165121">
    <property type="component" value="Unassembled WGS sequence"/>
</dbReference>
<evidence type="ECO:0000313" key="2">
    <source>
        <dbReference type="Proteomes" id="UP001165121"/>
    </source>
</evidence>
<reference evidence="1" key="1">
    <citation type="submission" date="2023-04" db="EMBL/GenBank/DDBJ databases">
        <title>Phytophthora fragariaefolia NBRC 109709.</title>
        <authorList>
            <person name="Ichikawa N."/>
            <person name="Sato H."/>
            <person name="Tonouchi N."/>
        </authorList>
    </citation>
    <scope>NUCLEOTIDE SEQUENCE</scope>
    <source>
        <strain evidence="1">NBRC 109709</strain>
    </source>
</reference>
<evidence type="ECO:0000313" key="1">
    <source>
        <dbReference type="EMBL" id="GMF22901.1"/>
    </source>
</evidence>
<sequence length="219" mass="24630">MSSHRDWSIFDAKWGKITTLAASTEIKRANRDFRASALTTKEEVRADSGLGLPPETDGETNPVMGEVIASDLPWNRTPAMLVDEIRAILAYLVLIWNGRMRIPRALPFRLLTLVRSVAFPPILAEEAKGGTRWPECHYPVAYPPEDEHRAQFVAEPLSAERMPRARELVIETAGMLGDRVMQSVLPEILQAYLGTVGATISKIIERRRACWFNRPAREP</sequence>
<accession>A0A9W6TUZ4</accession>
<dbReference type="OrthoDB" id="10324598at2759"/>
<dbReference type="EMBL" id="BSXT01000266">
    <property type="protein sequence ID" value="GMF22901.1"/>
    <property type="molecule type" value="Genomic_DNA"/>
</dbReference>
<dbReference type="AlphaFoldDB" id="A0A9W6TUZ4"/>
<gene>
    <name evidence="1" type="ORF">Pfra01_000348500</name>
</gene>
<comment type="caution">
    <text evidence="1">The sequence shown here is derived from an EMBL/GenBank/DDBJ whole genome shotgun (WGS) entry which is preliminary data.</text>
</comment>
<keyword evidence="2" id="KW-1185">Reference proteome</keyword>